<evidence type="ECO:0000256" key="1">
    <source>
        <dbReference type="ARBA" id="ARBA00004141"/>
    </source>
</evidence>
<dbReference type="PANTHER" id="PTHR30569">
    <property type="entry name" value="CYTOSINE TRANSPORTER CODB"/>
    <property type="match status" value="1"/>
</dbReference>
<evidence type="ECO:0008006" key="9">
    <source>
        <dbReference type="Google" id="ProtNLM"/>
    </source>
</evidence>
<comment type="subcellular location">
    <subcellularLocation>
        <location evidence="1">Membrane</location>
        <topology evidence="1">Multi-pass membrane protein</topology>
    </subcellularLocation>
</comment>
<keyword evidence="4 6" id="KW-1133">Transmembrane helix</keyword>
<evidence type="ECO:0000256" key="5">
    <source>
        <dbReference type="ARBA" id="ARBA00023136"/>
    </source>
</evidence>
<dbReference type="OrthoDB" id="9780088at2"/>
<evidence type="ECO:0000313" key="8">
    <source>
        <dbReference type="Proteomes" id="UP000319148"/>
    </source>
</evidence>
<feature type="transmembrane region" description="Helical" evidence="6">
    <location>
        <begin position="21"/>
        <end position="44"/>
    </location>
</feature>
<evidence type="ECO:0000256" key="3">
    <source>
        <dbReference type="ARBA" id="ARBA00022692"/>
    </source>
</evidence>
<dbReference type="EMBL" id="VFIY01000015">
    <property type="protein sequence ID" value="TPD59001.1"/>
    <property type="molecule type" value="Genomic_DNA"/>
</dbReference>
<feature type="transmembrane region" description="Helical" evidence="6">
    <location>
        <begin position="377"/>
        <end position="395"/>
    </location>
</feature>
<feature type="transmembrane region" description="Helical" evidence="6">
    <location>
        <begin position="164"/>
        <end position="183"/>
    </location>
</feature>
<proteinExistence type="inferred from homology"/>
<comment type="caution">
    <text evidence="7">The sequence shown here is derived from an EMBL/GenBank/DDBJ whole genome shotgun (WGS) entry which is preliminary data.</text>
</comment>
<dbReference type="AlphaFoldDB" id="A0A501PG96"/>
<accession>A0A501PG96</accession>
<keyword evidence="8" id="KW-1185">Reference proteome</keyword>
<dbReference type="GO" id="GO:0005886">
    <property type="term" value="C:plasma membrane"/>
    <property type="evidence" value="ECO:0007669"/>
    <property type="project" value="TreeGrafter"/>
</dbReference>
<feature type="transmembrane region" description="Helical" evidence="6">
    <location>
        <begin position="203"/>
        <end position="220"/>
    </location>
</feature>
<keyword evidence="5 6" id="KW-0472">Membrane</keyword>
<dbReference type="PANTHER" id="PTHR30569:SF0">
    <property type="entry name" value="CYTOSINE PERMEASE"/>
    <property type="match status" value="1"/>
</dbReference>
<dbReference type="Gene3D" id="1.10.4160.10">
    <property type="entry name" value="Hydantoin permease"/>
    <property type="match status" value="1"/>
</dbReference>
<feature type="transmembrane region" description="Helical" evidence="6">
    <location>
        <begin position="263"/>
        <end position="290"/>
    </location>
</feature>
<feature type="transmembrane region" description="Helical" evidence="6">
    <location>
        <begin position="334"/>
        <end position="356"/>
    </location>
</feature>
<dbReference type="Proteomes" id="UP000319148">
    <property type="component" value="Unassembled WGS sequence"/>
</dbReference>
<reference evidence="8" key="1">
    <citation type="submission" date="2019-06" db="EMBL/GenBank/DDBJ databases">
        <title>The complete genome of Emcibacter congregatus ZYLT.</title>
        <authorList>
            <person name="Zhao Z."/>
        </authorList>
    </citation>
    <scope>NUCLEOTIDE SEQUENCE [LARGE SCALE GENOMIC DNA]</scope>
    <source>
        <strain evidence="8">MCCC 1A06723</strain>
    </source>
</reference>
<feature type="transmembrane region" description="Helical" evidence="6">
    <location>
        <begin position="140"/>
        <end position="157"/>
    </location>
</feature>
<dbReference type="InterPro" id="IPR001248">
    <property type="entry name" value="Pur-cyt_permease"/>
</dbReference>
<feature type="transmembrane region" description="Helical" evidence="6">
    <location>
        <begin position="91"/>
        <end position="115"/>
    </location>
</feature>
<organism evidence="7 8">
    <name type="scientific">Emcibacter nanhaiensis</name>
    <dbReference type="NCBI Taxonomy" id="1505037"/>
    <lineage>
        <taxon>Bacteria</taxon>
        <taxon>Pseudomonadati</taxon>
        <taxon>Pseudomonadota</taxon>
        <taxon>Alphaproteobacteria</taxon>
        <taxon>Emcibacterales</taxon>
        <taxon>Emcibacteraceae</taxon>
        <taxon>Emcibacter</taxon>
    </lineage>
</organism>
<dbReference type="Pfam" id="PF02133">
    <property type="entry name" value="Transp_cyt_pur"/>
    <property type="match status" value="1"/>
</dbReference>
<protein>
    <recommendedName>
        <fullName evidence="9">Cytosine permease</fullName>
    </recommendedName>
</protein>
<keyword evidence="3 6" id="KW-0812">Transmembrane</keyword>
<dbReference type="InterPro" id="IPR030191">
    <property type="entry name" value="CodB"/>
</dbReference>
<feature type="transmembrane region" description="Helical" evidence="6">
    <location>
        <begin position="56"/>
        <end position="79"/>
    </location>
</feature>
<feature type="transmembrane region" description="Helical" evidence="6">
    <location>
        <begin position="232"/>
        <end position="257"/>
    </location>
</feature>
<gene>
    <name evidence="7" type="ORF">FIV46_12250</name>
</gene>
<feature type="transmembrane region" description="Helical" evidence="6">
    <location>
        <begin position="311"/>
        <end position="328"/>
    </location>
</feature>
<evidence type="ECO:0000256" key="2">
    <source>
        <dbReference type="ARBA" id="ARBA00008974"/>
    </source>
</evidence>
<evidence type="ECO:0000313" key="7">
    <source>
        <dbReference type="EMBL" id="TPD59001.1"/>
    </source>
</evidence>
<feature type="transmembrane region" description="Helical" evidence="6">
    <location>
        <begin position="401"/>
        <end position="421"/>
    </location>
</feature>
<dbReference type="RefSeq" id="WP_139941220.1">
    <property type="nucleotide sequence ID" value="NZ_JBHSYP010000002.1"/>
</dbReference>
<comment type="similarity">
    <text evidence="2">Belongs to the purine-cytosine permease (2.A.39) family.</text>
</comment>
<sequence>MSDFDQLTEDYSRHRVPEGATVSGIRIATVMFGAIVTLPIFLVGTQLGQKMGLYSALWAFLVVGLVVGGIAVATGIVATRSRMTTALIMQYAFGCMGARIVSGIMAIAMLGWYGVTIEVFVDVMQQLMQDMGVEGVGPRVYLFGASALMILTAIFGFRGLDRVSLFAVPVMVVFLVLLVYRVINMHGLEVIAATPGQGMTVAQGASAGIGGFIVGVTLFPDLCRYARSVKDAVIAAGIGLGLCATLVLIFTAIPSIAFGETNFLTVVLIAGIGLPGIFLILLATWTTNAYNLYSSSLIFANIIRQVTKWKLVVALGLVGTLLALSAFLSDFIGFLSVIAITIPPVAGIYLADFYIVRRQNYSDELLASLENFRPEGFAAWCLGSLVAYFSSQAQLVLTTVAALDAILVAFLGYVGLVWVFGKLKKPRLIYD</sequence>
<evidence type="ECO:0000256" key="4">
    <source>
        <dbReference type="ARBA" id="ARBA00022989"/>
    </source>
</evidence>
<evidence type="ECO:0000256" key="6">
    <source>
        <dbReference type="SAM" id="Phobius"/>
    </source>
</evidence>
<dbReference type="GO" id="GO:0015209">
    <property type="term" value="F:cytosine transmembrane transporter activity"/>
    <property type="evidence" value="ECO:0007669"/>
    <property type="project" value="InterPro"/>
</dbReference>
<name>A0A501PG96_9PROT</name>